<comment type="similarity">
    <text evidence="1">Belongs to the SOS response-associated peptidase family.</text>
</comment>
<dbReference type="EMBL" id="MLJW01006765">
    <property type="protein sequence ID" value="OIQ66204.1"/>
    <property type="molecule type" value="Genomic_DNA"/>
</dbReference>
<keyword evidence="2" id="KW-0645">Protease</keyword>
<evidence type="ECO:0000313" key="8">
    <source>
        <dbReference type="EMBL" id="OIQ66204.1"/>
    </source>
</evidence>
<dbReference type="GO" id="GO:0003697">
    <property type="term" value="F:single-stranded DNA binding"/>
    <property type="evidence" value="ECO:0007669"/>
    <property type="project" value="InterPro"/>
</dbReference>
<dbReference type="GO" id="GO:0016829">
    <property type="term" value="F:lyase activity"/>
    <property type="evidence" value="ECO:0007669"/>
    <property type="project" value="UniProtKB-KW"/>
</dbReference>
<keyword evidence="4" id="KW-0378">Hydrolase</keyword>
<dbReference type="GO" id="GO:0106300">
    <property type="term" value="P:protein-DNA covalent cross-linking repair"/>
    <property type="evidence" value="ECO:0007669"/>
    <property type="project" value="InterPro"/>
</dbReference>
<dbReference type="PANTHER" id="PTHR13604">
    <property type="entry name" value="DC12-RELATED"/>
    <property type="match status" value="1"/>
</dbReference>
<evidence type="ECO:0000256" key="2">
    <source>
        <dbReference type="ARBA" id="ARBA00022670"/>
    </source>
</evidence>
<evidence type="ECO:0008006" key="9">
    <source>
        <dbReference type="Google" id="ProtNLM"/>
    </source>
</evidence>
<evidence type="ECO:0000256" key="1">
    <source>
        <dbReference type="ARBA" id="ARBA00008136"/>
    </source>
</evidence>
<protein>
    <recommendedName>
        <fullName evidence="9">SOS response-associated peptidase YedK</fullName>
    </recommendedName>
</protein>
<dbReference type="Pfam" id="PF02586">
    <property type="entry name" value="SRAP"/>
    <property type="match status" value="1"/>
</dbReference>
<proteinExistence type="inferred from homology"/>
<name>A0A1J5PF97_9ZZZZ</name>
<keyword evidence="3" id="KW-0227">DNA damage</keyword>
<comment type="caution">
    <text evidence="8">The sequence shown here is derived from an EMBL/GenBank/DDBJ whole genome shotgun (WGS) entry which is preliminary data.</text>
</comment>
<dbReference type="InterPro" id="IPR036590">
    <property type="entry name" value="SRAP-like"/>
</dbReference>
<sequence length="237" mass="26681">MCSHYQALKERERYLRHFGVEPPLEPGKLDLWPGYMGSFIRRHPHADVGDDAVPQREALSGLFGLVPHWATDTKITRSTYNARSETVAEKASFRDAWKRGPHCIIPADAIYEPDWRSGKAVPTRIEKTDGEPMGIAGLWSLWKSPKGETVHSYTMLTINAQDHGLMQLFHKPTDEKRVVVILPPERYQDWLSATPEHRLALMRPLAAESLQAMPSTLTNTMLTPCPNEYAVANGGRG</sequence>
<dbReference type="AlphaFoldDB" id="A0A1J5PF97"/>
<dbReference type="Gene3D" id="3.90.1680.10">
    <property type="entry name" value="SOS response associated peptidase-like"/>
    <property type="match status" value="1"/>
</dbReference>
<gene>
    <name evidence="8" type="ORF">GALL_522300</name>
</gene>
<evidence type="ECO:0000256" key="5">
    <source>
        <dbReference type="ARBA" id="ARBA00023124"/>
    </source>
</evidence>
<dbReference type="InterPro" id="IPR003738">
    <property type="entry name" value="SRAP"/>
</dbReference>
<keyword evidence="6" id="KW-0238">DNA-binding</keyword>
<organism evidence="8">
    <name type="scientific">mine drainage metagenome</name>
    <dbReference type="NCBI Taxonomy" id="410659"/>
    <lineage>
        <taxon>unclassified sequences</taxon>
        <taxon>metagenomes</taxon>
        <taxon>ecological metagenomes</taxon>
    </lineage>
</organism>
<dbReference type="GO" id="GO:0008233">
    <property type="term" value="F:peptidase activity"/>
    <property type="evidence" value="ECO:0007669"/>
    <property type="project" value="UniProtKB-KW"/>
</dbReference>
<evidence type="ECO:0000256" key="4">
    <source>
        <dbReference type="ARBA" id="ARBA00022801"/>
    </source>
</evidence>
<dbReference type="PANTHER" id="PTHR13604:SF0">
    <property type="entry name" value="ABASIC SITE PROCESSING PROTEIN HMCES"/>
    <property type="match status" value="1"/>
</dbReference>
<accession>A0A1J5PF97</accession>
<keyword evidence="5" id="KW-0190">Covalent protein-DNA linkage</keyword>
<dbReference type="SUPFAM" id="SSF143081">
    <property type="entry name" value="BB1717-like"/>
    <property type="match status" value="1"/>
</dbReference>
<keyword evidence="7" id="KW-0456">Lyase</keyword>
<evidence type="ECO:0000256" key="3">
    <source>
        <dbReference type="ARBA" id="ARBA00022763"/>
    </source>
</evidence>
<evidence type="ECO:0000256" key="7">
    <source>
        <dbReference type="ARBA" id="ARBA00023239"/>
    </source>
</evidence>
<dbReference type="GO" id="GO:0006508">
    <property type="term" value="P:proteolysis"/>
    <property type="evidence" value="ECO:0007669"/>
    <property type="project" value="UniProtKB-KW"/>
</dbReference>
<reference evidence="8" key="1">
    <citation type="submission" date="2016-10" db="EMBL/GenBank/DDBJ databases">
        <title>Sequence of Gallionella enrichment culture.</title>
        <authorList>
            <person name="Poehlein A."/>
            <person name="Muehling M."/>
            <person name="Daniel R."/>
        </authorList>
    </citation>
    <scope>NUCLEOTIDE SEQUENCE</scope>
</reference>
<evidence type="ECO:0000256" key="6">
    <source>
        <dbReference type="ARBA" id="ARBA00023125"/>
    </source>
</evidence>